<evidence type="ECO:0000313" key="15">
    <source>
        <dbReference type="EMBL" id="CAI2171420.1"/>
    </source>
</evidence>
<dbReference type="GO" id="GO:0046872">
    <property type="term" value="F:metal ion binding"/>
    <property type="evidence" value="ECO:0007669"/>
    <property type="project" value="UniProtKB-KW"/>
</dbReference>
<evidence type="ECO:0000256" key="8">
    <source>
        <dbReference type="ARBA" id="ARBA00022723"/>
    </source>
</evidence>
<dbReference type="GO" id="GO:0005737">
    <property type="term" value="C:cytoplasm"/>
    <property type="evidence" value="ECO:0007669"/>
    <property type="project" value="UniProtKB-SubCell"/>
</dbReference>
<evidence type="ECO:0000256" key="4">
    <source>
        <dbReference type="ARBA" id="ARBA00004496"/>
    </source>
</evidence>
<dbReference type="AlphaFoldDB" id="A0A9W4SKB1"/>
<keyword evidence="16" id="KW-1185">Reference proteome</keyword>
<dbReference type="EMBL" id="CAMKVN010000818">
    <property type="protein sequence ID" value="CAI2171420.1"/>
    <property type="molecule type" value="Genomic_DNA"/>
</dbReference>
<reference evidence="15" key="1">
    <citation type="submission" date="2022-08" db="EMBL/GenBank/DDBJ databases">
        <authorList>
            <person name="Kallberg Y."/>
            <person name="Tangrot J."/>
            <person name="Rosling A."/>
        </authorList>
    </citation>
    <scope>NUCLEOTIDE SEQUENCE</scope>
    <source>
        <strain evidence="15">Wild A</strain>
    </source>
</reference>
<feature type="domain" description="RNase H type-2" evidence="14">
    <location>
        <begin position="138"/>
        <end position="328"/>
    </location>
</feature>
<dbReference type="GO" id="GO:0032299">
    <property type="term" value="C:ribonuclease H2 complex"/>
    <property type="evidence" value="ECO:0007669"/>
    <property type="project" value="TreeGrafter"/>
</dbReference>
<keyword evidence="7 13" id="KW-0540">Nuclease</keyword>
<dbReference type="GO" id="GO:0003723">
    <property type="term" value="F:RNA binding"/>
    <property type="evidence" value="ECO:0007669"/>
    <property type="project" value="UniProtKB-UniRule"/>
</dbReference>
<dbReference type="PANTHER" id="PTHR10954">
    <property type="entry name" value="RIBONUCLEASE H2 SUBUNIT A"/>
    <property type="match status" value="1"/>
</dbReference>
<dbReference type="OrthoDB" id="2382570at2759"/>
<keyword evidence="9 13" id="KW-0255">Endonuclease</keyword>
<evidence type="ECO:0000256" key="13">
    <source>
        <dbReference type="RuleBase" id="RU003515"/>
    </source>
</evidence>
<protein>
    <recommendedName>
        <fullName evidence="13">Ribonuclease</fullName>
        <ecNumber evidence="13">3.1.26.4</ecNumber>
    </recommendedName>
</protein>
<organism evidence="15 16">
    <name type="scientific">Funneliformis geosporum</name>
    <dbReference type="NCBI Taxonomy" id="1117311"/>
    <lineage>
        <taxon>Eukaryota</taxon>
        <taxon>Fungi</taxon>
        <taxon>Fungi incertae sedis</taxon>
        <taxon>Mucoromycota</taxon>
        <taxon>Glomeromycotina</taxon>
        <taxon>Glomeromycetes</taxon>
        <taxon>Glomerales</taxon>
        <taxon>Glomeraceae</taxon>
        <taxon>Funneliformis</taxon>
    </lineage>
</organism>
<keyword evidence="11" id="KW-0464">Manganese</keyword>
<comment type="caution">
    <text evidence="15">The sequence shown here is derived from an EMBL/GenBank/DDBJ whole genome shotgun (WGS) entry which is preliminary data.</text>
</comment>
<dbReference type="Pfam" id="PF01351">
    <property type="entry name" value="RNase_HII"/>
    <property type="match status" value="1"/>
</dbReference>
<comment type="catalytic activity">
    <reaction evidence="1 13">
        <text>Endonucleolytic cleavage to 5'-phosphomonoester.</text>
        <dbReference type="EC" id="3.1.26.4"/>
    </reaction>
</comment>
<evidence type="ECO:0000256" key="2">
    <source>
        <dbReference type="ARBA" id="ARBA00001936"/>
    </source>
</evidence>
<dbReference type="EC" id="3.1.26.4" evidence="13"/>
<evidence type="ECO:0000256" key="3">
    <source>
        <dbReference type="ARBA" id="ARBA00001946"/>
    </source>
</evidence>
<accession>A0A9W4SKB1</accession>
<dbReference type="SUPFAM" id="SSF53098">
    <property type="entry name" value="Ribonuclease H-like"/>
    <property type="match status" value="1"/>
</dbReference>
<keyword evidence="10 13" id="KW-0378">Hydrolase</keyword>
<dbReference type="PROSITE" id="PS51975">
    <property type="entry name" value="RNASE_H_2"/>
    <property type="match status" value="1"/>
</dbReference>
<dbReference type="InterPro" id="IPR001352">
    <property type="entry name" value="RNase_HII/HIII"/>
</dbReference>
<evidence type="ECO:0000256" key="1">
    <source>
        <dbReference type="ARBA" id="ARBA00000077"/>
    </source>
</evidence>
<evidence type="ECO:0000259" key="14">
    <source>
        <dbReference type="PROSITE" id="PS51975"/>
    </source>
</evidence>
<dbReference type="InterPro" id="IPR036397">
    <property type="entry name" value="RNaseH_sf"/>
</dbReference>
<evidence type="ECO:0000256" key="11">
    <source>
        <dbReference type="ARBA" id="ARBA00023211"/>
    </source>
</evidence>
<dbReference type="GO" id="GO:0043137">
    <property type="term" value="P:DNA replication, removal of RNA primer"/>
    <property type="evidence" value="ECO:0007669"/>
    <property type="project" value="TreeGrafter"/>
</dbReference>
<gene>
    <name evidence="15" type="ORF">FWILDA_LOCUS5072</name>
</gene>
<evidence type="ECO:0000256" key="5">
    <source>
        <dbReference type="ARBA" id="ARBA00007383"/>
    </source>
</evidence>
<keyword evidence="6" id="KW-0963">Cytoplasm</keyword>
<comment type="cofactor">
    <cofactor evidence="2">
        <name>Mn(2+)</name>
        <dbReference type="ChEBI" id="CHEBI:29035"/>
    </cofactor>
</comment>
<dbReference type="Proteomes" id="UP001153678">
    <property type="component" value="Unassembled WGS sequence"/>
</dbReference>
<name>A0A9W4SKB1_9GLOM</name>
<comment type="similarity">
    <text evidence="5 13">Belongs to the RNase HII family.</text>
</comment>
<dbReference type="PANTHER" id="PTHR10954:SF18">
    <property type="entry name" value="RIBONUCLEASE HII"/>
    <property type="match status" value="1"/>
</dbReference>
<sequence>MTGNNKILIENKKAFETVQELKDEYKIPSYEEFMETYESSEESELLTEAEYQDRVLHGSQYGSGNEQSRTAARNGTGIGIALLTFVCPPAGVSVAVGTAIAGTGIAVGANAMGDDEAANFGGELIGMGAMAAISGTSNLSAHAKKAGRGALAGPIIVASVILPTGYQNPLIQDSKILSPSQRKRAYRIVKNEALEYNVVAKDVREVEIKNPLGATKEAMVETILNLKNKPSLCLVDGKEKIVAEGVKTVSVIGGDRRSINIAAASIIAKVTRDTLMQKLHKKYPLYDWFGNKGYPNNTHLTAIFHHGICDLHRKTYEPIKSLLKPDCDKKKLREKYKL</sequence>
<evidence type="ECO:0000256" key="10">
    <source>
        <dbReference type="ARBA" id="ARBA00022801"/>
    </source>
</evidence>
<proteinExistence type="inferred from homology"/>
<comment type="caution">
    <text evidence="12">Lacks conserved residue(s) required for the propagation of feature annotation.</text>
</comment>
<comment type="function">
    <text evidence="13">Endonuclease that specifically degrades the RNA of RNA-DNA hybrids.</text>
</comment>
<evidence type="ECO:0000256" key="9">
    <source>
        <dbReference type="ARBA" id="ARBA00022759"/>
    </source>
</evidence>
<dbReference type="GO" id="GO:0004523">
    <property type="term" value="F:RNA-DNA hybrid ribonuclease activity"/>
    <property type="evidence" value="ECO:0007669"/>
    <property type="project" value="UniProtKB-EC"/>
</dbReference>
<comment type="cofactor">
    <cofactor evidence="3">
        <name>Mg(2+)</name>
        <dbReference type="ChEBI" id="CHEBI:18420"/>
    </cofactor>
</comment>
<dbReference type="NCBIfam" id="NF000595">
    <property type="entry name" value="PRK00015.1-3"/>
    <property type="match status" value="1"/>
</dbReference>
<dbReference type="Gene3D" id="3.30.420.10">
    <property type="entry name" value="Ribonuclease H-like superfamily/Ribonuclease H"/>
    <property type="match status" value="1"/>
</dbReference>
<evidence type="ECO:0000256" key="6">
    <source>
        <dbReference type="ARBA" id="ARBA00022490"/>
    </source>
</evidence>
<evidence type="ECO:0000256" key="7">
    <source>
        <dbReference type="ARBA" id="ARBA00022722"/>
    </source>
</evidence>
<dbReference type="GO" id="GO:0006298">
    <property type="term" value="P:mismatch repair"/>
    <property type="evidence" value="ECO:0007669"/>
    <property type="project" value="TreeGrafter"/>
</dbReference>
<comment type="subcellular location">
    <subcellularLocation>
        <location evidence="4">Cytoplasm</location>
    </subcellularLocation>
</comment>
<dbReference type="InterPro" id="IPR012337">
    <property type="entry name" value="RNaseH-like_sf"/>
</dbReference>
<keyword evidence="8" id="KW-0479">Metal-binding</keyword>
<evidence type="ECO:0000313" key="16">
    <source>
        <dbReference type="Proteomes" id="UP001153678"/>
    </source>
</evidence>
<evidence type="ECO:0000256" key="12">
    <source>
        <dbReference type="PROSITE-ProRule" id="PRU01319"/>
    </source>
</evidence>
<dbReference type="InterPro" id="IPR024567">
    <property type="entry name" value="RNase_HII/HIII_dom"/>
</dbReference>
<dbReference type="InterPro" id="IPR022898">
    <property type="entry name" value="RNase_HII"/>
</dbReference>
<dbReference type="CDD" id="cd07182">
    <property type="entry name" value="RNase_HII_bacteria_HII_like"/>
    <property type="match status" value="1"/>
</dbReference>